<reference evidence="4" key="1">
    <citation type="submission" date="2020-04" db="EMBL/GenBank/DDBJ databases">
        <authorList>
            <person name="Chiriac C."/>
            <person name="Salcher M."/>
            <person name="Ghai R."/>
            <person name="Kavagutti S V."/>
        </authorList>
    </citation>
    <scope>NUCLEOTIDE SEQUENCE</scope>
</reference>
<dbReference type="EMBL" id="LR797399">
    <property type="protein sequence ID" value="CAB4213430.1"/>
    <property type="molecule type" value="Genomic_DNA"/>
</dbReference>
<feature type="transmembrane region" description="Helical" evidence="2">
    <location>
        <begin position="60"/>
        <end position="81"/>
    </location>
</feature>
<evidence type="ECO:0000313" key="4">
    <source>
        <dbReference type="EMBL" id="CAB4156255.1"/>
    </source>
</evidence>
<evidence type="ECO:0000313" key="3">
    <source>
        <dbReference type="EMBL" id="CAB4140624.1"/>
    </source>
</evidence>
<dbReference type="EMBL" id="LR796370">
    <property type="protein sequence ID" value="CAB4140624.1"/>
    <property type="molecule type" value="Genomic_DNA"/>
</dbReference>
<dbReference type="EMBL" id="LR796626">
    <property type="protein sequence ID" value="CAB4156255.1"/>
    <property type="molecule type" value="Genomic_DNA"/>
</dbReference>
<proteinExistence type="predicted"/>
<protein>
    <submittedName>
        <fullName evidence="4">Uncharacterized protein</fullName>
    </submittedName>
</protein>
<name>A0A6J5NGB5_9CAUD</name>
<evidence type="ECO:0000256" key="1">
    <source>
        <dbReference type="SAM" id="MobiDB-lite"/>
    </source>
</evidence>
<sequence length="83" mass="8326">MSFVFDSAASLVKKVGANLLPKAATPDASAFQPPSTAATPAVQAASEAERRRQMMKMGRASTLLTGAGGASAGMIGTSKLLGD</sequence>
<gene>
    <name evidence="5" type="ORF">UFOVP1449_20</name>
    <name evidence="3" type="ORF">UFOVP400_43</name>
    <name evidence="4" type="ORF">UFOVP669_52</name>
</gene>
<organism evidence="4">
    <name type="scientific">uncultured Caudovirales phage</name>
    <dbReference type="NCBI Taxonomy" id="2100421"/>
    <lineage>
        <taxon>Viruses</taxon>
        <taxon>Duplodnaviria</taxon>
        <taxon>Heunggongvirae</taxon>
        <taxon>Uroviricota</taxon>
        <taxon>Caudoviricetes</taxon>
        <taxon>Peduoviridae</taxon>
        <taxon>Maltschvirus</taxon>
        <taxon>Maltschvirus maltsch</taxon>
    </lineage>
</organism>
<keyword evidence="2" id="KW-1133">Transmembrane helix</keyword>
<feature type="region of interest" description="Disordered" evidence="1">
    <location>
        <begin position="25"/>
        <end position="46"/>
    </location>
</feature>
<keyword evidence="2" id="KW-0812">Transmembrane</keyword>
<accession>A0A6J5NGB5</accession>
<evidence type="ECO:0000256" key="2">
    <source>
        <dbReference type="SAM" id="Phobius"/>
    </source>
</evidence>
<keyword evidence="2" id="KW-0472">Membrane</keyword>
<evidence type="ECO:0000313" key="5">
    <source>
        <dbReference type="EMBL" id="CAB4213430.1"/>
    </source>
</evidence>